<gene>
    <name evidence="10" type="ORF">ElyMa_005566500</name>
</gene>
<comment type="similarity">
    <text evidence="2">Belongs to the AB hydrolase superfamily. LDAH family.</text>
</comment>
<keyword evidence="5" id="KW-0378">Hydrolase</keyword>
<keyword evidence="9" id="KW-0812">Transmembrane</keyword>
<evidence type="ECO:0000256" key="1">
    <source>
        <dbReference type="ARBA" id="ARBA00004502"/>
    </source>
</evidence>
<sequence length="279" mass="31944">MVTTAVGSKNCSIEEEFVRVQGVKTSVLKLGHLREKDADGPPQTLMLVIPVSTNDNLYGLEAQISHKLAFIRENIPSDTSLILIGHSIGCYMILNILDGLAAKNVARCFMLFPTIERMAVTPNGRTLTPVLRYLRWIPVLLAFFFCFLPQFIRREIMKWLYRKVDYPECTQKALLETVTPWTTNFAMYLGKTEMNKVTTLQGELVEKHLSKLSLYYGSIDDWAPVQYYHDFIAHFPQADAKLCDLRLKHAFILKKTEGKTMAKIIWEWADSYQILVSSN</sequence>
<evidence type="ECO:0000256" key="2">
    <source>
        <dbReference type="ARBA" id="ARBA00008300"/>
    </source>
</evidence>
<keyword evidence="9" id="KW-0472">Membrane</keyword>
<dbReference type="GO" id="GO:0005811">
    <property type="term" value="C:lipid droplet"/>
    <property type="evidence" value="ECO:0007669"/>
    <property type="project" value="UniProtKB-SubCell"/>
</dbReference>
<evidence type="ECO:0000256" key="4">
    <source>
        <dbReference type="ARBA" id="ARBA00022677"/>
    </source>
</evidence>
<evidence type="ECO:0000256" key="9">
    <source>
        <dbReference type="SAM" id="Phobius"/>
    </source>
</evidence>
<dbReference type="GO" id="GO:0004771">
    <property type="term" value="F:sterol ester esterase activity"/>
    <property type="evidence" value="ECO:0007669"/>
    <property type="project" value="UniProtKB-EC"/>
</dbReference>
<evidence type="ECO:0000256" key="3">
    <source>
        <dbReference type="ARBA" id="ARBA00019242"/>
    </source>
</evidence>
<comment type="subcellular location">
    <subcellularLocation>
        <location evidence="1">Lipid droplet</location>
    </subcellularLocation>
</comment>
<organism evidence="10 11">
    <name type="scientific">Elysia marginata</name>
    <dbReference type="NCBI Taxonomy" id="1093978"/>
    <lineage>
        <taxon>Eukaryota</taxon>
        <taxon>Metazoa</taxon>
        <taxon>Spiralia</taxon>
        <taxon>Lophotrochozoa</taxon>
        <taxon>Mollusca</taxon>
        <taxon>Gastropoda</taxon>
        <taxon>Heterobranchia</taxon>
        <taxon>Euthyneura</taxon>
        <taxon>Panpulmonata</taxon>
        <taxon>Sacoglossa</taxon>
        <taxon>Placobranchoidea</taxon>
        <taxon>Plakobranchidae</taxon>
        <taxon>Elysia</taxon>
    </lineage>
</organism>
<proteinExistence type="inferred from homology"/>
<feature type="transmembrane region" description="Helical" evidence="9">
    <location>
        <begin position="133"/>
        <end position="152"/>
    </location>
</feature>
<dbReference type="Pfam" id="PF10230">
    <property type="entry name" value="LIDHydrolase"/>
    <property type="match status" value="1"/>
</dbReference>
<keyword evidence="11" id="KW-1185">Reference proteome</keyword>
<dbReference type="PANTHER" id="PTHR13390">
    <property type="entry name" value="LIPASE"/>
    <property type="match status" value="1"/>
</dbReference>
<evidence type="ECO:0000313" key="10">
    <source>
        <dbReference type="EMBL" id="GFR66741.1"/>
    </source>
</evidence>
<dbReference type="GO" id="GO:0019915">
    <property type="term" value="P:lipid storage"/>
    <property type="evidence" value="ECO:0007669"/>
    <property type="project" value="InterPro"/>
</dbReference>
<evidence type="ECO:0000256" key="7">
    <source>
        <dbReference type="ARBA" id="ARBA00039150"/>
    </source>
</evidence>
<dbReference type="EMBL" id="BMAT01011096">
    <property type="protein sequence ID" value="GFR66741.1"/>
    <property type="molecule type" value="Genomic_DNA"/>
</dbReference>
<comment type="catalytic activity">
    <reaction evidence="8">
        <text>a cholesterol ester + H2O = cholesterol + a fatty acid + H(+)</text>
        <dbReference type="Rhea" id="RHEA:36403"/>
        <dbReference type="ChEBI" id="CHEBI:15377"/>
        <dbReference type="ChEBI" id="CHEBI:15378"/>
        <dbReference type="ChEBI" id="CHEBI:16113"/>
        <dbReference type="ChEBI" id="CHEBI:17002"/>
        <dbReference type="ChEBI" id="CHEBI:28868"/>
        <dbReference type="EC" id="3.1.1.13"/>
    </reaction>
    <physiologicalReaction direction="left-to-right" evidence="8">
        <dbReference type="Rhea" id="RHEA:36404"/>
    </physiologicalReaction>
</comment>
<dbReference type="AlphaFoldDB" id="A0AAV4F2S1"/>
<keyword evidence="4" id="KW-0551">Lipid droplet</keyword>
<protein>
    <recommendedName>
        <fullName evidence="3">Lipid droplet-associated hydrolase</fullName>
        <ecNumber evidence="7">3.1.1.13</ecNumber>
    </recommendedName>
    <alternativeName>
        <fullName evidence="6">Lipid droplet-associated serine hydrolase</fullName>
    </alternativeName>
</protein>
<dbReference type="SUPFAM" id="SSF53474">
    <property type="entry name" value="alpha/beta-Hydrolases"/>
    <property type="match status" value="1"/>
</dbReference>
<reference evidence="10 11" key="1">
    <citation type="journal article" date="2021" name="Elife">
        <title>Chloroplast acquisition without the gene transfer in kleptoplastic sea slugs, Plakobranchus ocellatus.</title>
        <authorList>
            <person name="Maeda T."/>
            <person name="Takahashi S."/>
            <person name="Yoshida T."/>
            <person name="Shimamura S."/>
            <person name="Takaki Y."/>
            <person name="Nagai Y."/>
            <person name="Toyoda A."/>
            <person name="Suzuki Y."/>
            <person name="Arimoto A."/>
            <person name="Ishii H."/>
            <person name="Satoh N."/>
            <person name="Nishiyama T."/>
            <person name="Hasebe M."/>
            <person name="Maruyama T."/>
            <person name="Minagawa J."/>
            <person name="Obokata J."/>
            <person name="Shigenobu S."/>
        </authorList>
    </citation>
    <scope>NUCLEOTIDE SEQUENCE [LARGE SCALE GENOMIC DNA]</scope>
</reference>
<comment type="caution">
    <text evidence="10">The sequence shown here is derived from an EMBL/GenBank/DDBJ whole genome shotgun (WGS) entry which is preliminary data.</text>
</comment>
<dbReference type="InterPro" id="IPR019363">
    <property type="entry name" value="LDAH"/>
</dbReference>
<dbReference type="InterPro" id="IPR029058">
    <property type="entry name" value="AB_hydrolase_fold"/>
</dbReference>
<name>A0AAV4F2S1_9GAST</name>
<evidence type="ECO:0000256" key="6">
    <source>
        <dbReference type="ARBA" id="ARBA00031924"/>
    </source>
</evidence>
<evidence type="ECO:0000256" key="8">
    <source>
        <dbReference type="ARBA" id="ARBA00049527"/>
    </source>
</evidence>
<dbReference type="Proteomes" id="UP000762676">
    <property type="component" value="Unassembled WGS sequence"/>
</dbReference>
<dbReference type="EC" id="3.1.1.13" evidence="7"/>
<accession>A0AAV4F2S1</accession>
<keyword evidence="9" id="KW-1133">Transmembrane helix</keyword>
<dbReference type="PANTHER" id="PTHR13390:SF0">
    <property type="entry name" value="LIPID DROPLET-ASSOCIATED HYDROLASE"/>
    <property type="match status" value="1"/>
</dbReference>
<dbReference type="Gene3D" id="3.40.50.1820">
    <property type="entry name" value="alpha/beta hydrolase"/>
    <property type="match status" value="1"/>
</dbReference>
<evidence type="ECO:0000256" key="5">
    <source>
        <dbReference type="ARBA" id="ARBA00022801"/>
    </source>
</evidence>
<evidence type="ECO:0000313" key="11">
    <source>
        <dbReference type="Proteomes" id="UP000762676"/>
    </source>
</evidence>